<proteinExistence type="predicted"/>
<protein>
    <submittedName>
        <fullName evidence="2">Uncharacterized protein</fullName>
    </submittedName>
</protein>
<feature type="compositionally biased region" description="Gly residues" evidence="1">
    <location>
        <begin position="103"/>
        <end position="130"/>
    </location>
</feature>
<reference evidence="2 3" key="1">
    <citation type="submission" date="2015-09" db="EMBL/GenBank/DDBJ databases">
        <title>Atta colombica WGS genome.</title>
        <authorList>
            <person name="Nygaard S."/>
            <person name="Hu H."/>
            <person name="Boomsma J."/>
            <person name="Zhang G."/>
        </authorList>
    </citation>
    <scope>NUCLEOTIDE SEQUENCE [LARGE SCALE GENOMIC DNA]</scope>
    <source>
        <strain evidence="2">Treedump-2</strain>
        <tissue evidence="2">Whole body</tissue>
    </source>
</reference>
<accession>A0A195BAA3</accession>
<organism evidence="2 3">
    <name type="scientific">Atta colombica</name>
    <dbReference type="NCBI Taxonomy" id="520822"/>
    <lineage>
        <taxon>Eukaryota</taxon>
        <taxon>Metazoa</taxon>
        <taxon>Ecdysozoa</taxon>
        <taxon>Arthropoda</taxon>
        <taxon>Hexapoda</taxon>
        <taxon>Insecta</taxon>
        <taxon>Pterygota</taxon>
        <taxon>Neoptera</taxon>
        <taxon>Endopterygota</taxon>
        <taxon>Hymenoptera</taxon>
        <taxon>Apocrita</taxon>
        <taxon>Aculeata</taxon>
        <taxon>Formicoidea</taxon>
        <taxon>Formicidae</taxon>
        <taxon>Myrmicinae</taxon>
        <taxon>Atta</taxon>
    </lineage>
</organism>
<evidence type="ECO:0000313" key="3">
    <source>
        <dbReference type="Proteomes" id="UP000078540"/>
    </source>
</evidence>
<evidence type="ECO:0000313" key="2">
    <source>
        <dbReference type="EMBL" id="KYM81155.1"/>
    </source>
</evidence>
<feature type="region of interest" description="Disordered" evidence="1">
    <location>
        <begin position="1"/>
        <end position="20"/>
    </location>
</feature>
<dbReference type="AlphaFoldDB" id="A0A195BAA3"/>
<dbReference type="EMBL" id="KQ976542">
    <property type="protein sequence ID" value="KYM81155.1"/>
    <property type="molecule type" value="Genomic_DNA"/>
</dbReference>
<name>A0A195BAA3_9HYME</name>
<sequence length="194" mass="21261">MNYQLSISDKTKHKKAHEKNKESIFRIRSALQEAGLDSCNNIREDRLSNGSLSQRNLRWSLSRDFTLQLARSYNAAGPSERELVVLSSLLLQLRLQLREDGSDGGGGGGDSDGGVGGGSGGDGDGSSNGGEGRRAATAAAVVVIDDDETSIRSHVHRHRFRIVRKRERFSLLRDGRLGKEENGTERGGRERKEM</sequence>
<feature type="region of interest" description="Disordered" evidence="1">
    <location>
        <begin position="173"/>
        <end position="194"/>
    </location>
</feature>
<gene>
    <name evidence="2" type="ORF">ALC53_08498</name>
</gene>
<evidence type="ECO:0000256" key="1">
    <source>
        <dbReference type="SAM" id="MobiDB-lite"/>
    </source>
</evidence>
<feature type="region of interest" description="Disordered" evidence="1">
    <location>
        <begin position="100"/>
        <end position="134"/>
    </location>
</feature>
<dbReference type="Proteomes" id="UP000078540">
    <property type="component" value="Unassembled WGS sequence"/>
</dbReference>
<keyword evidence="3" id="KW-1185">Reference proteome</keyword>